<dbReference type="GO" id="GO:0046872">
    <property type="term" value="F:metal ion binding"/>
    <property type="evidence" value="ECO:0007669"/>
    <property type="project" value="UniProtKB-KW"/>
</dbReference>
<dbReference type="InterPro" id="IPR036397">
    <property type="entry name" value="RNaseH_sf"/>
</dbReference>
<evidence type="ECO:0000256" key="2">
    <source>
        <dbReference type="ARBA" id="ARBA00005300"/>
    </source>
</evidence>
<keyword evidence="7" id="KW-0378">Hydrolase</keyword>
<evidence type="ECO:0000256" key="1">
    <source>
        <dbReference type="ARBA" id="ARBA00000077"/>
    </source>
</evidence>
<evidence type="ECO:0000259" key="8">
    <source>
        <dbReference type="PROSITE" id="PS50879"/>
    </source>
</evidence>
<evidence type="ECO:0000256" key="5">
    <source>
        <dbReference type="ARBA" id="ARBA00022723"/>
    </source>
</evidence>
<dbReference type="AlphaFoldDB" id="A0A6C0DE26"/>
<keyword evidence="6" id="KW-0255">Endonuclease</keyword>
<proteinExistence type="inferred from homology"/>
<accession>A0A6C0DE26</accession>
<reference evidence="9" key="1">
    <citation type="journal article" date="2020" name="Nature">
        <title>Giant virus diversity and host interactions through global metagenomics.</title>
        <authorList>
            <person name="Schulz F."/>
            <person name="Roux S."/>
            <person name="Paez-Espino D."/>
            <person name="Jungbluth S."/>
            <person name="Walsh D.A."/>
            <person name="Denef V.J."/>
            <person name="McMahon K.D."/>
            <person name="Konstantinidis K.T."/>
            <person name="Eloe-Fadrosh E.A."/>
            <person name="Kyrpides N.C."/>
            <person name="Woyke T."/>
        </authorList>
    </citation>
    <scope>NUCLEOTIDE SEQUENCE</scope>
    <source>
        <strain evidence="9">GVMAG-M-3300023174-137</strain>
    </source>
</reference>
<dbReference type="PROSITE" id="PS50879">
    <property type="entry name" value="RNASE_H_1"/>
    <property type="match status" value="1"/>
</dbReference>
<dbReference type="PANTHER" id="PTHR10642">
    <property type="entry name" value="RIBONUCLEASE H1"/>
    <property type="match status" value="1"/>
</dbReference>
<dbReference type="Pfam" id="PF00075">
    <property type="entry name" value="RNase_H"/>
    <property type="match status" value="1"/>
</dbReference>
<dbReference type="CDD" id="cd09280">
    <property type="entry name" value="RNase_HI_eukaryote_like"/>
    <property type="match status" value="1"/>
</dbReference>
<dbReference type="GO" id="GO:0043137">
    <property type="term" value="P:DNA replication, removal of RNA primer"/>
    <property type="evidence" value="ECO:0007669"/>
    <property type="project" value="TreeGrafter"/>
</dbReference>
<protein>
    <recommendedName>
        <fullName evidence="3">ribonuclease H</fullName>
        <ecNumber evidence="3">3.1.26.4</ecNumber>
    </recommendedName>
</protein>
<dbReference type="InterPro" id="IPR002156">
    <property type="entry name" value="RNaseH_domain"/>
</dbReference>
<evidence type="ECO:0000256" key="6">
    <source>
        <dbReference type="ARBA" id="ARBA00022759"/>
    </source>
</evidence>
<dbReference type="SUPFAM" id="SSF53098">
    <property type="entry name" value="Ribonuclease H-like"/>
    <property type="match status" value="1"/>
</dbReference>
<dbReference type="InterPro" id="IPR050092">
    <property type="entry name" value="RNase_H"/>
</dbReference>
<evidence type="ECO:0000313" key="9">
    <source>
        <dbReference type="EMBL" id="QHT14434.1"/>
    </source>
</evidence>
<organism evidence="9">
    <name type="scientific">viral metagenome</name>
    <dbReference type="NCBI Taxonomy" id="1070528"/>
    <lineage>
        <taxon>unclassified sequences</taxon>
        <taxon>metagenomes</taxon>
        <taxon>organismal metagenomes</taxon>
    </lineage>
</organism>
<keyword evidence="4" id="KW-0540">Nuclease</keyword>
<keyword evidence="5" id="KW-0479">Metal-binding</keyword>
<dbReference type="GO" id="GO:0003676">
    <property type="term" value="F:nucleic acid binding"/>
    <property type="evidence" value="ECO:0007669"/>
    <property type="project" value="InterPro"/>
</dbReference>
<evidence type="ECO:0000256" key="3">
    <source>
        <dbReference type="ARBA" id="ARBA00012180"/>
    </source>
</evidence>
<dbReference type="Gene3D" id="3.30.420.10">
    <property type="entry name" value="Ribonuclease H-like superfamily/Ribonuclease H"/>
    <property type="match status" value="1"/>
</dbReference>
<feature type="domain" description="RNase H type-1" evidence="8">
    <location>
        <begin position="2"/>
        <end position="152"/>
    </location>
</feature>
<dbReference type="PANTHER" id="PTHR10642:SF26">
    <property type="entry name" value="RIBONUCLEASE H1"/>
    <property type="match status" value="1"/>
</dbReference>
<evidence type="ECO:0000256" key="4">
    <source>
        <dbReference type="ARBA" id="ARBA00022722"/>
    </source>
</evidence>
<sequence>MVEPDYYVYTDGACSNNGKEGAVAAIGIYFGENDSRNVSQRITGKQTNNTAELGALLHLFTIIEDDIRSGKQICVVSDSQYAIWCVTTYGKKCEDGGWKKAMPNKELVKRTYEAYKGFTNVRFIHVMAHTGKGDAHSLGNEGADRLANMGIDGCMCTAMC</sequence>
<evidence type="ECO:0000256" key="7">
    <source>
        <dbReference type="ARBA" id="ARBA00022801"/>
    </source>
</evidence>
<dbReference type="InterPro" id="IPR012337">
    <property type="entry name" value="RNaseH-like_sf"/>
</dbReference>
<dbReference type="EC" id="3.1.26.4" evidence="3"/>
<comment type="catalytic activity">
    <reaction evidence="1">
        <text>Endonucleolytic cleavage to 5'-phosphomonoester.</text>
        <dbReference type="EC" id="3.1.26.4"/>
    </reaction>
</comment>
<dbReference type="GO" id="GO:0004523">
    <property type="term" value="F:RNA-DNA hybrid ribonuclease activity"/>
    <property type="evidence" value="ECO:0007669"/>
    <property type="project" value="UniProtKB-EC"/>
</dbReference>
<comment type="similarity">
    <text evidence="2">Belongs to the RNase H family.</text>
</comment>
<name>A0A6C0DE26_9ZZZZ</name>
<dbReference type="EMBL" id="MN739582">
    <property type="protein sequence ID" value="QHT14434.1"/>
    <property type="molecule type" value="Genomic_DNA"/>
</dbReference>